<dbReference type="AlphaFoldDB" id="A0A7Z0WVK1"/>
<dbReference type="InterPro" id="IPR041999">
    <property type="entry name" value="Sortase_D_1"/>
</dbReference>
<keyword evidence="1" id="KW-0378">Hydrolase</keyword>
<dbReference type="Pfam" id="PF04203">
    <property type="entry name" value="Sortase"/>
    <property type="match status" value="1"/>
</dbReference>
<dbReference type="Gene3D" id="2.40.260.10">
    <property type="entry name" value="Sortase"/>
    <property type="match status" value="1"/>
</dbReference>
<dbReference type="RefSeq" id="WP_035339125.1">
    <property type="nucleotide sequence ID" value="NZ_JAHEAF020000001.1"/>
</dbReference>
<dbReference type="InterPro" id="IPR023365">
    <property type="entry name" value="Sortase_dom-sf"/>
</dbReference>
<dbReference type="NCBIfam" id="NF033746">
    <property type="entry name" value="class_D_sortase"/>
    <property type="match status" value="1"/>
</dbReference>
<dbReference type="Proteomes" id="UP000185604">
    <property type="component" value="Unassembled WGS sequence"/>
</dbReference>
<evidence type="ECO:0008006" key="5">
    <source>
        <dbReference type="Google" id="ProtNLM"/>
    </source>
</evidence>
<name>A0A7Z0WVK1_9BACI</name>
<comment type="caution">
    <text evidence="3">The sequence shown here is derived from an EMBL/GenBank/DDBJ whole genome shotgun (WGS) entry which is preliminary data.</text>
</comment>
<dbReference type="InterPro" id="IPR005754">
    <property type="entry name" value="Sortase"/>
</dbReference>
<dbReference type="EMBL" id="LKPO01000022">
    <property type="protein sequence ID" value="OLF89319.1"/>
    <property type="molecule type" value="Genomic_DNA"/>
</dbReference>
<evidence type="ECO:0000256" key="1">
    <source>
        <dbReference type="ARBA" id="ARBA00022801"/>
    </source>
</evidence>
<dbReference type="InterPro" id="IPR053525">
    <property type="entry name" value="Sortase_D"/>
</dbReference>
<evidence type="ECO:0000313" key="4">
    <source>
        <dbReference type="Proteomes" id="UP000185604"/>
    </source>
</evidence>
<reference evidence="3 4" key="1">
    <citation type="journal article" date="2016" name="Front. Microbiol.">
        <title>High-Level Heat Resistance of Spores of Bacillus amyloliquefaciens and Bacillus licheniformis Results from the Presence of a spoVA Operon in a Tn1546 Transposon.</title>
        <authorList>
            <person name="Berendsen E.M."/>
            <person name="Koning R.A."/>
            <person name="Boekhorst J."/>
            <person name="de Jong A."/>
            <person name="Kuipers O.P."/>
            <person name="Wells-Bennik M.H."/>
        </authorList>
    </citation>
    <scope>NUCLEOTIDE SEQUENCE [LARGE SCALE GENOMIC DNA]</scope>
    <source>
        <strain evidence="3 4">B4121</strain>
    </source>
</reference>
<gene>
    <name evidence="3" type="ORF">B4121_3712</name>
</gene>
<feature type="active site" description="Acyl-thioester intermediate" evidence="2">
    <location>
        <position position="174"/>
    </location>
</feature>
<evidence type="ECO:0000313" key="3">
    <source>
        <dbReference type="EMBL" id="OLF89319.1"/>
    </source>
</evidence>
<dbReference type="NCBIfam" id="TIGR01076">
    <property type="entry name" value="sortase_fam"/>
    <property type="match status" value="1"/>
</dbReference>
<feature type="active site" description="Proton donor/acceptor" evidence="2">
    <location>
        <position position="116"/>
    </location>
</feature>
<evidence type="ECO:0000256" key="2">
    <source>
        <dbReference type="PIRSR" id="PIRSR605754-1"/>
    </source>
</evidence>
<accession>A0A7Z0WVK1</accession>
<proteinExistence type="predicted"/>
<protein>
    <recommendedName>
        <fullName evidence="5">Class D sortase</fullName>
    </recommendedName>
</protein>
<sequence>MKVKMLSFLLMTAGLAIFAYGGWKIFDMNRQTDISLTAAKEAIASSQSVRSAKHPSAPASFKPDNGEAAGILHIPRLDAELPIVEGTSPDDLKKGVGHYKNSYYPKQNGQIVLSGHRDTVFRRTGELEIGDKLKIELPYGSFEYEITHTKIVDQDDTSIITLQHEKEELLLTTCYPFSYVGNAPERYIMYAKPL</sequence>
<dbReference type="SUPFAM" id="SSF63817">
    <property type="entry name" value="Sortase"/>
    <property type="match status" value="1"/>
</dbReference>
<dbReference type="GO" id="GO:0016787">
    <property type="term" value="F:hydrolase activity"/>
    <property type="evidence" value="ECO:0007669"/>
    <property type="project" value="UniProtKB-KW"/>
</dbReference>
<dbReference type="CDD" id="cd05828">
    <property type="entry name" value="Sortase_D_1"/>
    <property type="match status" value="1"/>
</dbReference>
<organism evidence="3 4">
    <name type="scientific">Bacillus paralicheniformis</name>
    <dbReference type="NCBI Taxonomy" id="1648923"/>
    <lineage>
        <taxon>Bacteria</taxon>
        <taxon>Bacillati</taxon>
        <taxon>Bacillota</taxon>
        <taxon>Bacilli</taxon>
        <taxon>Bacillales</taxon>
        <taxon>Bacillaceae</taxon>
        <taxon>Bacillus</taxon>
    </lineage>
</organism>